<feature type="non-terminal residue" evidence="2">
    <location>
        <position position="1"/>
    </location>
</feature>
<dbReference type="InterPro" id="IPR027417">
    <property type="entry name" value="P-loop_NTPase"/>
</dbReference>
<gene>
    <name evidence="2" type="ORF">QBC37DRAFT_461922</name>
</gene>
<dbReference type="Gene3D" id="1.25.10.10">
    <property type="entry name" value="Leucine-rich Repeat Variant"/>
    <property type="match status" value="1"/>
</dbReference>
<keyword evidence="3" id="KW-1185">Reference proteome</keyword>
<dbReference type="InterPro" id="IPR055496">
    <property type="entry name" value="DUF7068"/>
</dbReference>
<dbReference type="PANTHER" id="PTHR46312:SF2">
    <property type="entry name" value="NUCLEOTIDE-BINDING OLIGOMERIZATION DOMAIN-CONTAINING PROTEIN 2-LIKE"/>
    <property type="match status" value="1"/>
</dbReference>
<evidence type="ECO:0000259" key="1">
    <source>
        <dbReference type="PROSITE" id="PS50837"/>
    </source>
</evidence>
<organism evidence="2 3">
    <name type="scientific">Rhypophila decipiens</name>
    <dbReference type="NCBI Taxonomy" id="261697"/>
    <lineage>
        <taxon>Eukaryota</taxon>
        <taxon>Fungi</taxon>
        <taxon>Dikarya</taxon>
        <taxon>Ascomycota</taxon>
        <taxon>Pezizomycotina</taxon>
        <taxon>Sordariomycetes</taxon>
        <taxon>Sordariomycetidae</taxon>
        <taxon>Sordariales</taxon>
        <taxon>Naviculisporaceae</taxon>
        <taxon>Rhypophila</taxon>
    </lineage>
</organism>
<dbReference type="EMBL" id="MU858549">
    <property type="protein sequence ID" value="KAK4206018.1"/>
    <property type="molecule type" value="Genomic_DNA"/>
</dbReference>
<dbReference type="SUPFAM" id="SSF52540">
    <property type="entry name" value="P-loop containing nucleoside triphosphate hydrolases"/>
    <property type="match status" value="1"/>
</dbReference>
<dbReference type="PROSITE" id="PS50837">
    <property type="entry name" value="NACHT"/>
    <property type="match status" value="1"/>
</dbReference>
<proteinExistence type="predicted"/>
<dbReference type="InterPro" id="IPR016024">
    <property type="entry name" value="ARM-type_fold"/>
</dbReference>
<dbReference type="PANTHER" id="PTHR46312">
    <property type="entry name" value="NACHT DOMAIN-CONTAINING PROTEIN"/>
    <property type="match status" value="1"/>
</dbReference>
<reference evidence="2" key="2">
    <citation type="submission" date="2023-05" db="EMBL/GenBank/DDBJ databases">
        <authorList>
            <consortium name="Lawrence Berkeley National Laboratory"/>
            <person name="Steindorff A."/>
            <person name="Hensen N."/>
            <person name="Bonometti L."/>
            <person name="Westerberg I."/>
            <person name="Brannstrom I.O."/>
            <person name="Guillou S."/>
            <person name="Cros-Aarteil S."/>
            <person name="Calhoun S."/>
            <person name="Haridas S."/>
            <person name="Kuo A."/>
            <person name="Mondo S."/>
            <person name="Pangilinan J."/>
            <person name="Riley R."/>
            <person name="Labutti K."/>
            <person name="Andreopoulos B."/>
            <person name="Lipzen A."/>
            <person name="Chen C."/>
            <person name="Yanf M."/>
            <person name="Daum C."/>
            <person name="Ng V."/>
            <person name="Clum A."/>
            <person name="Ohm R."/>
            <person name="Martin F."/>
            <person name="Silar P."/>
            <person name="Natvig D."/>
            <person name="Lalanne C."/>
            <person name="Gautier V."/>
            <person name="Ament-Velasquez S.L."/>
            <person name="Kruys A."/>
            <person name="Hutchinson M.I."/>
            <person name="Powell A.J."/>
            <person name="Barry K."/>
            <person name="Miller A.N."/>
            <person name="Grigoriev I.V."/>
            <person name="Debuchy R."/>
            <person name="Gladieux P."/>
            <person name="Thoren M.H."/>
            <person name="Johannesson H."/>
        </authorList>
    </citation>
    <scope>NUCLEOTIDE SEQUENCE</scope>
    <source>
        <strain evidence="2">PSN293</strain>
    </source>
</reference>
<dbReference type="AlphaFoldDB" id="A0AAN7B057"/>
<feature type="domain" description="NACHT" evidence="1">
    <location>
        <begin position="161"/>
        <end position="284"/>
    </location>
</feature>
<evidence type="ECO:0000313" key="3">
    <source>
        <dbReference type="Proteomes" id="UP001301769"/>
    </source>
</evidence>
<reference evidence="2" key="1">
    <citation type="journal article" date="2023" name="Mol. Phylogenet. Evol.">
        <title>Genome-scale phylogeny and comparative genomics of the fungal order Sordariales.</title>
        <authorList>
            <person name="Hensen N."/>
            <person name="Bonometti L."/>
            <person name="Westerberg I."/>
            <person name="Brannstrom I.O."/>
            <person name="Guillou S."/>
            <person name="Cros-Aarteil S."/>
            <person name="Calhoun S."/>
            <person name="Haridas S."/>
            <person name="Kuo A."/>
            <person name="Mondo S."/>
            <person name="Pangilinan J."/>
            <person name="Riley R."/>
            <person name="LaButti K."/>
            <person name="Andreopoulos B."/>
            <person name="Lipzen A."/>
            <person name="Chen C."/>
            <person name="Yan M."/>
            <person name="Daum C."/>
            <person name="Ng V."/>
            <person name="Clum A."/>
            <person name="Steindorff A."/>
            <person name="Ohm R.A."/>
            <person name="Martin F."/>
            <person name="Silar P."/>
            <person name="Natvig D.O."/>
            <person name="Lalanne C."/>
            <person name="Gautier V."/>
            <person name="Ament-Velasquez S.L."/>
            <person name="Kruys A."/>
            <person name="Hutchinson M.I."/>
            <person name="Powell A.J."/>
            <person name="Barry K."/>
            <person name="Miller A.N."/>
            <person name="Grigoriev I.V."/>
            <person name="Debuchy R."/>
            <person name="Gladieux P."/>
            <person name="Hiltunen Thoren M."/>
            <person name="Johannesson H."/>
        </authorList>
    </citation>
    <scope>NUCLEOTIDE SEQUENCE</scope>
    <source>
        <strain evidence="2">PSN293</strain>
    </source>
</reference>
<dbReference type="InterPro" id="IPR007111">
    <property type="entry name" value="NACHT_NTPase"/>
</dbReference>
<protein>
    <recommendedName>
        <fullName evidence="1">NACHT domain-containing protein</fullName>
    </recommendedName>
</protein>
<comment type="caution">
    <text evidence="2">The sequence shown here is derived from an EMBL/GenBank/DDBJ whole genome shotgun (WGS) entry which is preliminary data.</text>
</comment>
<dbReference type="Pfam" id="PF13646">
    <property type="entry name" value="HEAT_2"/>
    <property type="match status" value="1"/>
</dbReference>
<sequence length="860" mass="98033">NVRQLVDESSATLDIVLEPLPLDRPHVLTNKFDSSACADYKRVAGKIQEFVTKIREGTLSVQADGWIREICYSKDRLKIERLSGDLLRMERCYINLAIVEEPRRKAGYAEEGSEQDAAPRTSHFSLAARLKVETPEKNIQVELSSLFDPRKDSNGQMIQPRRILIRGSAGVGKTTLCKKMVHDFIHCGTWKGLFDRVLWVPLRRLKVWSAALYNLEELFSHEYFAQHETRTLAKELRRAVESGRTLFILDGLDEISQLLDDNNQKSDFLQHLLNQSSVIITTRPHVSLPVRVRPPDLELETIGFYPNQVKDYLGATFTNPNSDKVEEVQSYLEAHELIQGLVRIPIQLDALCYTWESFGDRPKPQTMTAMYKAIEESLWEKDIVRMERRTPGQIRYARRPEIIKLIKDEAHILECLAFMGMYNDIIDFQPEHRDAICVQLNSAETDLFLDGILGRLSFLRTSDSSLKDHDRNYHFLHLTFQEYFAARYFVRQWKVKQPLNSLQLSDGNCNNIEPATFIQEHKYDPRYDVFWRFVAGLLDADGDALDFFETIENEPRDLLGPTHQRLIMHCLSEAEQKKPSFTDLRAKLENKLEQWLLFECDFTGGSRLAGEMECPEQVLVNALEQASEDARPILLESLSRRIAVPSRVIDVACPWLSDCISSRLCIAILRILTHQQRGLADTVLQGIAARLEDKDWDVRGAAIEALRGRADLPEKVLEGIAARLEDKDQDVRRAAIMALQGRADLPDKVLEGIAARLEHKDGHVRQAAIETLISQAALSLDDLSSYAKPLYKALLQKSFEQHLYWYDSGNSFIGVNLGHISLSSRQYHEKGVVNLLVEKGAIAVANDGIQQPQVHLVGEN</sequence>
<dbReference type="InterPro" id="IPR011989">
    <property type="entry name" value="ARM-like"/>
</dbReference>
<dbReference type="Pfam" id="PF23238">
    <property type="entry name" value="DUF7068"/>
    <property type="match status" value="1"/>
</dbReference>
<dbReference type="Proteomes" id="UP001301769">
    <property type="component" value="Unassembled WGS sequence"/>
</dbReference>
<dbReference type="Pfam" id="PF05729">
    <property type="entry name" value="NACHT"/>
    <property type="match status" value="1"/>
</dbReference>
<name>A0AAN7B057_9PEZI</name>
<dbReference type="Gene3D" id="3.40.50.300">
    <property type="entry name" value="P-loop containing nucleotide triphosphate hydrolases"/>
    <property type="match status" value="1"/>
</dbReference>
<accession>A0AAN7B057</accession>
<evidence type="ECO:0000313" key="2">
    <source>
        <dbReference type="EMBL" id="KAK4206018.1"/>
    </source>
</evidence>
<dbReference type="SUPFAM" id="SSF48371">
    <property type="entry name" value="ARM repeat"/>
    <property type="match status" value="1"/>
</dbReference>